<organism evidence="1 2">
    <name type="scientific">Vigna unguiculata</name>
    <name type="common">Cowpea</name>
    <dbReference type="NCBI Taxonomy" id="3917"/>
    <lineage>
        <taxon>Eukaryota</taxon>
        <taxon>Viridiplantae</taxon>
        <taxon>Streptophyta</taxon>
        <taxon>Embryophyta</taxon>
        <taxon>Tracheophyta</taxon>
        <taxon>Spermatophyta</taxon>
        <taxon>Magnoliopsida</taxon>
        <taxon>eudicotyledons</taxon>
        <taxon>Gunneridae</taxon>
        <taxon>Pentapetalae</taxon>
        <taxon>rosids</taxon>
        <taxon>fabids</taxon>
        <taxon>Fabales</taxon>
        <taxon>Fabaceae</taxon>
        <taxon>Papilionoideae</taxon>
        <taxon>50 kb inversion clade</taxon>
        <taxon>NPAAA clade</taxon>
        <taxon>indigoferoid/millettioid clade</taxon>
        <taxon>Phaseoleae</taxon>
        <taxon>Vigna</taxon>
    </lineage>
</organism>
<accession>A0A4D6MKC5</accession>
<sequence>MRCGEGSRRCRFVVVVFWFAEVWQFPWLMREEEELAVVIQWLVAAVMELQIWCGSCSRLRSDATACGRRWRCEQVQGREVALLETVVRRRLCGRLRWFC</sequence>
<protein>
    <submittedName>
        <fullName evidence="1">Uncharacterized protein</fullName>
    </submittedName>
</protein>
<dbReference type="AlphaFoldDB" id="A0A4D6MKC5"/>
<evidence type="ECO:0000313" key="1">
    <source>
        <dbReference type="EMBL" id="QCE00457.1"/>
    </source>
</evidence>
<name>A0A4D6MKC5_VIGUN</name>
<evidence type="ECO:0000313" key="2">
    <source>
        <dbReference type="Proteomes" id="UP000501690"/>
    </source>
</evidence>
<dbReference type="EMBL" id="CP039351">
    <property type="protein sequence ID" value="QCE00457.1"/>
    <property type="molecule type" value="Genomic_DNA"/>
</dbReference>
<keyword evidence="2" id="KW-1185">Reference proteome</keyword>
<dbReference type="Proteomes" id="UP000501690">
    <property type="component" value="Linkage Group LG7"/>
</dbReference>
<reference evidence="1 2" key="1">
    <citation type="submission" date="2019-04" db="EMBL/GenBank/DDBJ databases">
        <title>An improved genome assembly and genetic linkage map for asparagus bean, Vigna unguiculata ssp. sesquipedialis.</title>
        <authorList>
            <person name="Xia Q."/>
            <person name="Zhang R."/>
            <person name="Dong Y."/>
        </authorList>
    </citation>
    <scope>NUCLEOTIDE SEQUENCE [LARGE SCALE GENOMIC DNA]</scope>
    <source>
        <tissue evidence="1">Leaf</tissue>
    </source>
</reference>
<proteinExistence type="predicted"/>
<gene>
    <name evidence="1" type="ORF">DEO72_LG7g1747</name>
</gene>